<evidence type="ECO:0000313" key="3">
    <source>
        <dbReference type="EMBL" id="TWG20430.1"/>
    </source>
</evidence>
<protein>
    <submittedName>
        <fullName evidence="3">Restriction endonuclease</fullName>
    </submittedName>
</protein>
<name>A0A561W981_9ACTN</name>
<keyword evidence="3" id="KW-0540">Nuclease</keyword>
<keyword evidence="3" id="KW-0255">Endonuclease</keyword>
<comment type="caution">
    <text evidence="3">The sequence shown here is derived from an EMBL/GenBank/DDBJ whole genome shotgun (WGS) entry which is preliminary data.</text>
</comment>
<dbReference type="Pfam" id="PF04471">
    <property type="entry name" value="Mrr_cat"/>
    <property type="match status" value="1"/>
</dbReference>
<accession>A0A561W981</accession>
<evidence type="ECO:0000259" key="2">
    <source>
        <dbReference type="Pfam" id="PF18062"/>
    </source>
</evidence>
<dbReference type="InterPro" id="IPR041409">
    <property type="entry name" value="RE_AspBHI_N"/>
</dbReference>
<dbReference type="EMBL" id="VIWZ01000001">
    <property type="protein sequence ID" value="TWG20430.1"/>
    <property type="molecule type" value="Genomic_DNA"/>
</dbReference>
<proteinExistence type="predicted"/>
<dbReference type="Gene3D" id="3.40.1350.10">
    <property type="match status" value="1"/>
</dbReference>
<keyword evidence="3" id="KW-0378">Hydrolase</keyword>
<dbReference type="InterPro" id="IPR011856">
    <property type="entry name" value="tRNA_endonuc-like_dom_sf"/>
</dbReference>
<evidence type="ECO:0000313" key="4">
    <source>
        <dbReference type="Proteomes" id="UP000317685"/>
    </source>
</evidence>
<sequence>MRRGVALNNAPMQARPIKMLDVFRYAQGASSVEVVLDGYPNYHHLMASPGLQAPKLMLERGINPSALVTAPGGRRRPVIGIRSSPWKAGQRSNPWHDEFDLDHGHVRYYGDHKPGTTGLPGATPGNRALLDAWHQHAATAADDRSLAPPLLMFRSRTVRRGVVKGHVEFCGVAVIERLEYVVQRDTDSGRSFPNIVLDLAVLDLAESGDALDMRWIDDRRNPALNVADTMRYAPSSWKRWVSQGRSVIPRVRRRVLASRLKAVEEQLPVVGSNEERVLMSLYRFFDGRKHAFELLASKVAAQVLGESGAMYREGWLTRAGGDGGVDFVGRLDVGSTGSSTPLVVLGQAKCVTPRTSIGPDQVARVVARLRRGWVGVFVTTGVFSRQAQVEIVDDQYPLVLINGRVLVEQVLRMTAQDHDGDLDAHLKTVVEAYENGVTQRRPEEILLG</sequence>
<dbReference type="Gene3D" id="2.30.280.20">
    <property type="match status" value="1"/>
</dbReference>
<dbReference type="Proteomes" id="UP000317685">
    <property type="component" value="Unassembled WGS sequence"/>
</dbReference>
<feature type="domain" description="Restriction endonuclease AspBHI N-terminal" evidence="2">
    <location>
        <begin position="89"/>
        <end position="244"/>
    </location>
</feature>
<dbReference type="GO" id="GO:0009307">
    <property type="term" value="P:DNA restriction-modification system"/>
    <property type="evidence" value="ECO:0007669"/>
    <property type="project" value="InterPro"/>
</dbReference>
<organism evidence="3 4">
    <name type="scientific">Micromonospora taraxaci</name>
    <dbReference type="NCBI Taxonomy" id="1316803"/>
    <lineage>
        <taxon>Bacteria</taxon>
        <taxon>Bacillati</taxon>
        <taxon>Actinomycetota</taxon>
        <taxon>Actinomycetes</taxon>
        <taxon>Micromonosporales</taxon>
        <taxon>Micromonosporaceae</taxon>
        <taxon>Micromonospora</taxon>
    </lineage>
</organism>
<gene>
    <name evidence="3" type="ORF">FHU34_115832</name>
</gene>
<keyword evidence="4" id="KW-1185">Reference proteome</keyword>
<dbReference type="Pfam" id="PF18062">
    <property type="entry name" value="RE_AspBHI_N"/>
    <property type="match status" value="1"/>
</dbReference>
<dbReference type="GO" id="GO:0004519">
    <property type="term" value="F:endonuclease activity"/>
    <property type="evidence" value="ECO:0007669"/>
    <property type="project" value="UniProtKB-KW"/>
</dbReference>
<dbReference type="InterPro" id="IPR007560">
    <property type="entry name" value="Restrct_endonuc_IV_Mrr"/>
</dbReference>
<evidence type="ECO:0000259" key="1">
    <source>
        <dbReference type="Pfam" id="PF04471"/>
    </source>
</evidence>
<dbReference type="AlphaFoldDB" id="A0A561W981"/>
<feature type="domain" description="Restriction endonuclease type IV Mrr" evidence="1">
    <location>
        <begin position="300"/>
        <end position="408"/>
    </location>
</feature>
<dbReference type="GO" id="GO:0003677">
    <property type="term" value="F:DNA binding"/>
    <property type="evidence" value="ECO:0007669"/>
    <property type="project" value="InterPro"/>
</dbReference>
<reference evidence="3 4" key="1">
    <citation type="submission" date="2019-06" db="EMBL/GenBank/DDBJ databases">
        <title>Sequencing the genomes of 1000 actinobacteria strains.</title>
        <authorList>
            <person name="Klenk H.-P."/>
        </authorList>
    </citation>
    <scope>NUCLEOTIDE SEQUENCE [LARGE SCALE GENOMIC DNA]</scope>
    <source>
        <strain evidence="3 4">DSM 45885</strain>
    </source>
</reference>